<feature type="transmembrane region" description="Helical" evidence="6">
    <location>
        <begin position="450"/>
        <end position="470"/>
    </location>
</feature>
<evidence type="ECO:0000313" key="7">
    <source>
        <dbReference type="EMBL" id="MCV9927903.1"/>
    </source>
</evidence>
<evidence type="ECO:0000256" key="3">
    <source>
        <dbReference type="ARBA" id="ARBA00022676"/>
    </source>
</evidence>
<evidence type="ECO:0000313" key="8">
    <source>
        <dbReference type="Proteomes" id="UP001151079"/>
    </source>
</evidence>
<dbReference type="GO" id="GO:0085029">
    <property type="term" value="P:extracellular matrix assembly"/>
    <property type="evidence" value="ECO:0007669"/>
    <property type="project" value="TreeGrafter"/>
</dbReference>
<dbReference type="GO" id="GO:0005886">
    <property type="term" value="C:plasma membrane"/>
    <property type="evidence" value="ECO:0007669"/>
    <property type="project" value="UniProtKB-SubCell"/>
</dbReference>
<dbReference type="CDD" id="cd06423">
    <property type="entry name" value="CESA_like"/>
    <property type="match status" value="1"/>
</dbReference>
<evidence type="ECO:0000256" key="6">
    <source>
        <dbReference type="SAM" id="Phobius"/>
    </source>
</evidence>
<feature type="transmembrane region" description="Helical" evidence="6">
    <location>
        <begin position="88"/>
        <end position="110"/>
    </location>
</feature>
<protein>
    <submittedName>
        <fullName evidence="7">Glycosyltransferase family 2 protein</fullName>
    </submittedName>
</protein>
<evidence type="ECO:0000256" key="5">
    <source>
        <dbReference type="ARBA" id="ARBA00023136"/>
    </source>
</evidence>
<reference evidence="7" key="1">
    <citation type="submission" date="2022-10" db="EMBL/GenBank/DDBJ databases">
        <title>Two novel species of Flavobacterium.</title>
        <authorList>
            <person name="Liu Q."/>
            <person name="Xin Y.-H."/>
        </authorList>
    </citation>
    <scope>NUCLEOTIDE SEQUENCE</scope>
    <source>
        <strain evidence="7">LS1R49</strain>
    </source>
</reference>
<dbReference type="PANTHER" id="PTHR22913">
    <property type="entry name" value="HYALURONAN SYNTHASE"/>
    <property type="match status" value="1"/>
</dbReference>
<name>A0A9X2YUV6_9FLAO</name>
<proteinExistence type="predicted"/>
<comment type="caution">
    <text evidence="7">The sequence shown here is derived from an EMBL/GenBank/DDBJ whole genome shotgun (WGS) entry which is preliminary data.</text>
</comment>
<sequence length="494" mass="56416">MKTETIISKQLYSLNDNTRSIEDSLSRSIFRINSKSSKKVVDRPSSPLGFIVLIGTFIAMIAGAFLVYKLQSDFDQFHIERINSTWGFPFLVLTAILFVFQTGVFLYNLFLYLRYKPIPSVTDDLLPTCTVIVPAYNEGKLVWDTLLSLADSDYPEQKLQILAIDDGSKDDTWYWMQQAKIKLGDRLSIYQQPVNKGKRHALYRGFELATGEIFVTVDSDSIVKPDTLRNLVSPFVVDEKCGAVAGNVHVLNNKKAILPKMLNVSFVMSFEFMRSAESMLGSVLCTPGAAAAYRNTAVFECLSEWINQTFMGEPSDIGEDRAMTNMILKQGYHVLFQRNAYVLTNVPEEYTGLYKMFIRWGRSNVRENIMMAKYVFKDFRNESKFGARLLFVNQSLKIVMAFPFLIFMLFFIVIHPLLFLGSTLLSILIVSSFPVLFYAKRYSLADAFWAYSYSIFYTFSLFWITPYAIITANKSGWLTRGLSEKKIDKVACEI</sequence>
<evidence type="ECO:0000256" key="2">
    <source>
        <dbReference type="ARBA" id="ARBA00022475"/>
    </source>
</evidence>
<dbReference type="EMBL" id="JAOZEW010000008">
    <property type="protein sequence ID" value="MCV9927903.1"/>
    <property type="molecule type" value="Genomic_DNA"/>
</dbReference>
<dbReference type="GO" id="GO:0050501">
    <property type="term" value="F:hyaluronan synthase activity"/>
    <property type="evidence" value="ECO:0007669"/>
    <property type="project" value="TreeGrafter"/>
</dbReference>
<dbReference type="SUPFAM" id="SSF53448">
    <property type="entry name" value="Nucleotide-diphospho-sugar transferases"/>
    <property type="match status" value="1"/>
</dbReference>
<gene>
    <name evidence="7" type="ORF">OIU83_09580</name>
</gene>
<keyword evidence="5 6" id="KW-0472">Membrane</keyword>
<keyword evidence="8" id="KW-1185">Reference proteome</keyword>
<dbReference type="GO" id="GO:0030213">
    <property type="term" value="P:hyaluronan biosynthetic process"/>
    <property type="evidence" value="ECO:0007669"/>
    <property type="project" value="TreeGrafter"/>
</dbReference>
<dbReference type="AlphaFoldDB" id="A0A9X2YUV6"/>
<feature type="transmembrane region" description="Helical" evidence="6">
    <location>
        <begin position="389"/>
        <end position="412"/>
    </location>
</feature>
<evidence type="ECO:0000256" key="4">
    <source>
        <dbReference type="ARBA" id="ARBA00022679"/>
    </source>
</evidence>
<keyword evidence="6" id="KW-0812">Transmembrane</keyword>
<dbReference type="PANTHER" id="PTHR22913:SF12">
    <property type="entry name" value="MANNURONAN SYNTHASE"/>
    <property type="match status" value="1"/>
</dbReference>
<keyword evidence="4" id="KW-0808">Transferase</keyword>
<feature type="transmembrane region" description="Helical" evidence="6">
    <location>
        <begin position="48"/>
        <end position="68"/>
    </location>
</feature>
<evidence type="ECO:0000256" key="1">
    <source>
        <dbReference type="ARBA" id="ARBA00004236"/>
    </source>
</evidence>
<dbReference type="RefSeq" id="WP_264206034.1">
    <property type="nucleotide sequence ID" value="NZ_JAOZEW010000008.1"/>
</dbReference>
<dbReference type="Proteomes" id="UP001151079">
    <property type="component" value="Unassembled WGS sequence"/>
</dbReference>
<comment type="subcellular location">
    <subcellularLocation>
        <location evidence="1">Cell membrane</location>
    </subcellularLocation>
</comment>
<organism evidence="7 8">
    <name type="scientific">Flavobacterium shii</name>
    <dbReference type="NCBI Taxonomy" id="2987687"/>
    <lineage>
        <taxon>Bacteria</taxon>
        <taxon>Pseudomonadati</taxon>
        <taxon>Bacteroidota</taxon>
        <taxon>Flavobacteriia</taxon>
        <taxon>Flavobacteriales</taxon>
        <taxon>Flavobacteriaceae</taxon>
        <taxon>Flavobacterium</taxon>
    </lineage>
</organism>
<keyword evidence="3" id="KW-0328">Glycosyltransferase</keyword>
<accession>A0A9X2YUV6</accession>
<keyword evidence="2" id="KW-1003">Cell membrane</keyword>
<dbReference type="Gene3D" id="3.90.550.10">
    <property type="entry name" value="Spore Coat Polysaccharide Biosynthesis Protein SpsA, Chain A"/>
    <property type="match status" value="1"/>
</dbReference>
<dbReference type="Pfam" id="PF13641">
    <property type="entry name" value="Glyco_tranf_2_3"/>
    <property type="match status" value="1"/>
</dbReference>
<feature type="transmembrane region" description="Helical" evidence="6">
    <location>
        <begin position="418"/>
        <end position="438"/>
    </location>
</feature>
<keyword evidence="6" id="KW-1133">Transmembrane helix</keyword>
<dbReference type="InterPro" id="IPR029044">
    <property type="entry name" value="Nucleotide-diphossugar_trans"/>
</dbReference>